<dbReference type="PROSITE" id="PS51257">
    <property type="entry name" value="PROKAR_LIPOPROTEIN"/>
    <property type="match status" value="1"/>
</dbReference>
<dbReference type="SUPFAM" id="SSF50965">
    <property type="entry name" value="Galactose oxidase, central domain"/>
    <property type="match status" value="1"/>
</dbReference>
<dbReference type="InterPro" id="IPR011043">
    <property type="entry name" value="Gal_Oxase/kelch_b-propeller"/>
</dbReference>
<keyword evidence="4" id="KW-1185">Reference proteome</keyword>
<sequence length="472" mass="49449">MRHTAPPLMLTAMLAALLGGCGGSGSADANAASTASSESLAVNSPGAIAGGATASPETPSTSPAPTPTPTTSPGTPASPSPAPTPVPVGSGAVDAIIAAMPSNSWKMLPNTMMKDACPLPYNSYACEAVMSAWSGGAYDNARDRMVVYGGGHADSWYNNMFAFDLAQMKWMRLSEMGGGSTGDSPSAAWHDSRLESCGFYPKGAVNLPASVLNAAGTQVLYSACFTEPVLSQLDLQQPRSSHTYGGVFVDPLGRYCSIGETYYVSAAGSPVSVCFDPATSTWSRIADRPQGIGARGQTAVAANGHIWAVAGAEGNIGEYIPESNQWVRYGVNNYDAGGGTDIDRKRNQLYTLFPESDGSYSMRRWDLNSPASLNATQTYAIVPSNGAAPAGLGSRPGLVYADAQDLFYAWGGDRSVYTYSPSTSTWSKLAPAGDVPPAQQQWGTYGRFRYSAARKVFVLANSTTQNVYLYKP</sequence>
<reference evidence="3 4" key="1">
    <citation type="submission" date="2020-02" db="EMBL/GenBank/DDBJ databases">
        <authorList>
            <person name="Kim M.K."/>
        </authorList>
    </citation>
    <scope>NUCLEOTIDE SEQUENCE [LARGE SCALE GENOMIC DNA]</scope>
    <source>
        <strain evidence="3 4">17J57-3</strain>
    </source>
</reference>
<evidence type="ECO:0000256" key="1">
    <source>
        <dbReference type="SAM" id="MobiDB-lite"/>
    </source>
</evidence>
<dbReference type="EMBL" id="JAAIVB010000027">
    <property type="protein sequence ID" value="NEX61078.1"/>
    <property type="molecule type" value="Genomic_DNA"/>
</dbReference>
<feature type="signal peptide" evidence="2">
    <location>
        <begin position="1"/>
        <end position="31"/>
    </location>
</feature>
<feature type="compositionally biased region" description="Low complexity" evidence="1">
    <location>
        <begin position="52"/>
        <end position="61"/>
    </location>
</feature>
<feature type="compositionally biased region" description="Pro residues" evidence="1">
    <location>
        <begin position="62"/>
        <end position="86"/>
    </location>
</feature>
<evidence type="ECO:0000256" key="2">
    <source>
        <dbReference type="SAM" id="SignalP"/>
    </source>
</evidence>
<dbReference type="Proteomes" id="UP000482155">
    <property type="component" value="Unassembled WGS sequence"/>
</dbReference>
<evidence type="ECO:0008006" key="5">
    <source>
        <dbReference type="Google" id="ProtNLM"/>
    </source>
</evidence>
<evidence type="ECO:0000313" key="4">
    <source>
        <dbReference type="Proteomes" id="UP000482155"/>
    </source>
</evidence>
<proteinExistence type="predicted"/>
<evidence type="ECO:0000313" key="3">
    <source>
        <dbReference type="EMBL" id="NEX61078.1"/>
    </source>
</evidence>
<dbReference type="RefSeq" id="WP_163961936.1">
    <property type="nucleotide sequence ID" value="NZ_JAAIVB010000027.1"/>
</dbReference>
<organism evidence="3 4">
    <name type="scientific">Noviherbaspirillum galbum</name>
    <dbReference type="NCBI Taxonomy" id="2709383"/>
    <lineage>
        <taxon>Bacteria</taxon>
        <taxon>Pseudomonadati</taxon>
        <taxon>Pseudomonadota</taxon>
        <taxon>Betaproteobacteria</taxon>
        <taxon>Burkholderiales</taxon>
        <taxon>Oxalobacteraceae</taxon>
        <taxon>Noviherbaspirillum</taxon>
    </lineage>
</organism>
<feature type="chain" id="PRO_5025403406" description="Galactose oxidase" evidence="2">
    <location>
        <begin position="32"/>
        <end position="472"/>
    </location>
</feature>
<accession>A0A6B3SKJ6</accession>
<gene>
    <name evidence="3" type="ORF">G3574_08310</name>
</gene>
<keyword evidence="2" id="KW-0732">Signal</keyword>
<dbReference type="Gene3D" id="2.120.10.80">
    <property type="entry name" value="Kelch-type beta propeller"/>
    <property type="match status" value="2"/>
</dbReference>
<dbReference type="InterPro" id="IPR015915">
    <property type="entry name" value="Kelch-typ_b-propeller"/>
</dbReference>
<name>A0A6B3SKJ6_9BURK</name>
<feature type="region of interest" description="Disordered" evidence="1">
    <location>
        <begin position="42"/>
        <end position="88"/>
    </location>
</feature>
<dbReference type="AlphaFoldDB" id="A0A6B3SKJ6"/>
<comment type="caution">
    <text evidence="3">The sequence shown here is derived from an EMBL/GenBank/DDBJ whole genome shotgun (WGS) entry which is preliminary data.</text>
</comment>
<dbReference type="SUPFAM" id="SSF117281">
    <property type="entry name" value="Kelch motif"/>
    <property type="match status" value="1"/>
</dbReference>
<protein>
    <recommendedName>
        <fullName evidence="5">Galactose oxidase</fullName>
    </recommendedName>
</protein>